<proteinExistence type="predicted"/>
<sequence length="560" mass="59653">MSAMDEPSDDELRTNALNDPGLFLDIEDDDEDVVLSAGLPTPAVLLQRQQQQQQQNATSATAGGQVNSVPKLDVRALTSFPVDSNQHPGAGFMAAAASNSPISFSRELGVDHTTGNVYLMGAAPSSSPASSPQNTSQSFSSMNVYAGIANPPLCARSLPFRDFLNQKSVPPHIENEESTGIFVGQLPSSYAEDDIEALLKAIGHERGKIVQVRDVKCHNRDRTCAFIMINASALAAILEFTKRVLCDINCVWIVEHNQAAHLPLFIQQMPREQLRGVPKAALVLEKLTPQSKSRHSNHKSNVATSPNTGCSAIQTRMLSPMQHSVPGVSMLSHPVFLQQQGVGASPAAAATGHLDMSALQATSPFGGSNYVRAANVNGLPQLFGSSRFQPGAPTGTFFAPGGVTPCSNSVYTMQLSNSGIANIEVANQMLLAASRSCGEYPNYQLNMFPTSPTSKEASAPPIKPTTVTLQPALQSEHCSCGQMLLLSQYPEQGACAKCQCVISPNDVAYWCVSGHIAVCANCAVKSNKPQGGQEDMTGRRMPADTKLQRTDAGLTNRAIH</sequence>
<dbReference type="GO" id="GO:0003676">
    <property type="term" value="F:nucleic acid binding"/>
    <property type="evidence" value="ECO:0007669"/>
    <property type="project" value="InterPro"/>
</dbReference>
<feature type="compositionally biased region" description="Polar residues" evidence="1">
    <location>
        <begin position="56"/>
        <end position="66"/>
    </location>
</feature>
<dbReference type="GeneID" id="5656211"/>
<protein>
    <recommendedName>
        <fullName evidence="4">RRM domain-containing protein</fullName>
    </recommendedName>
</protein>
<dbReference type="SUPFAM" id="SSF54928">
    <property type="entry name" value="RNA-binding domain, RBD"/>
    <property type="match status" value="1"/>
</dbReference>
<dbReference type="InterPro" id="IPR035979">
    <property type="entry name" value="RBD_domain_sf"/>
</dbReference>
<evidence type="ECO:0000256" key="1">
    <source>
        <dbReference type="SAM" id="MobiDB-lite"/>
    </source>
</evidence>
<evidence type="ECO:0008006" key="4">
    <source>
        <dbReference type="Google" id="ProtNLM"/>
    </source>
</evidence>
<dbReference type="Proteomes" id="UP000000542">
    <property type="component" value="Chromosome 32"/>
</dbReference>
<dbReference type="OMA" id="NRDRTCA"/>
<evidence type="ECO:0000313" key="2">
    <source>
        <dbReference type="EMBL" id="CAJ08618.1"/>
    </source>
</evidence>
<dbReference type="InParanoid" id="Q4Q5I4"/>
<reference evidence="2 3" key="2">
    <citation type="journal article" date="2011" name="Genome Res.">
        <title>Chromosome and gene copy number variation allow major structural change between species and strains of Leishmania.</title>
        <authorList>
            <person name="Rogers M.B."/>
            <person name="Hilley J.D."/>
            <person name="Dickens N.J."/>
            <person name="Wilkes J."/>
            <person name="Bates P.A."/>
            <person name="Depledge D.P."/>
            <person name="Harris D."/>
            <person name="Her Y."/>
            <person name="Herzyk P."/>
            <person name="Imamura H."/>
            <person name="Otto T.D."/>
            <person name="Sanders M."/>
            <person name="Seeger K."/>
            <person name="Dujardin J.C."/>
            <person name="Berriman M."/>
            <person name="Smith D.F."/>
            <person name="Hertz-Fowler C."/>
            <person name="Mottram J.C."/>
        </authorList>
    </citation>
    <scope>NUCLEOTIDE SEQUENCE [LARGE SCALE GENOMIC DNA]</scope>
    <source>
        <strain evidence="3">MHOM/IL/81/Friedlin</strain>
    </source>
</reference>
<dbReference type="VEuPathDB" id="TriTrypDB:LMJSD75_320015600"/>
<dbReference type="HOGENOM" id="CLU_487029_0_0_1"/>
<dbReference type="eggNOG" id="ENOG502S1I7">
    <property type="taxonomic scope" value="Eukaryota"/>
</dbReference>
<name>Q4Q5I4_LEIMA</name>
<dbReference type="VEuPathDB" id="TriTrypDB:LMJFC_320017500"/>
<dbReference type="VEuPathDB" id="TriTrypDB:LMJLV39_320015600"/>
<dbReference type="KEGG" id="lma:LMJF_32_0980"/>
<keyword evidence="3" id="KW-1185">Reference proteome</keyword>
<dbReference type="RefSeq" id="XP_001685414.1">
    <property type="nucleotide sequence ID" value="XM_001685362.1"/>
</dbReference>
<reference evidence="2 3" key="1">
    <citation type="journal article" date="2005" name="Science">
        <title>The genome of the kinetoplastid parasite, Leishmania major.</title>
        <authorList>
            <person name="Ivens A.C."/>
            <person name="Peacock C.S."/>
            <person name="Worthey E.A."/>
            <person name="Murphy L."/>
            <person name="Aggarwal G."/>
            <person name="Berriman M."/>
            <person name="Sisk E."/>
            <person name="Rajandream M.A."/>
            <person name="Adlem E."/>
            <person name="Aert R."/>
            <person name="Anupama A."/>
            <person name="Apostolou Z."/>
            <person name="Attipoe P."/>
            <person name="Bason N."/>
            <person name="Bauser C."/>
            <person name="Beck A."/>
            <person name="Beverley S.M."/>
            <person name="Bianchettin G."/>
            <person name="Borzym K."/>
            <person name="Bothe G."/>
            <person name="Bruschi C.V."/>
            <person name="Collins M."/>
            <person name="Cadag E."/>
            <person name="Ciarloni L."/>
            <person name="Clayton C."/>
            <person name="Coulson R.M."/>
            <person name="Cronin A."/>
            <person name="Cruz A.K."/>
            <person name="Davies R.M."/>
            <person name="De Gaudenzi J."/>
            <person name="Dobson D.E."/>
            <person name="Duesterhoeft A."/>
            <person name="Fazelina G."/>
            <person name="Fosker N."/>
            <person name="Frasch A.C."/>
            <person name="Fraser A."/>
            <person name="Fuchs M."/>
            <person name="Gabel C."/>
            <person name="Goble A."/>
            <person name="Goffeau A."/>
            <person name="Harris D."/>
            <person name="Hertz-Fowler C."/>
            <person name="Hilbert H."/>
            <person name="Horn D."/>
            <person name="Huang Y."/>
            <person name="Klages S."/>
            <person name="Knights A."/>
            <person name="Kube M."/>
            <person name="Larke N."/>
            <person name="Litvin L."/>
            <person name="Lord A."/>
            <person name="Louie T."/>
            <person name="Marra M."/>
            <person name="Masuy D."/>
            <person name="Matthews K."/>
            <person name="Michaeli S."/>
            <person name="Mottram J.C."/>
            <person name="Muller-Auer S."/>
            <person name="Munden H."/>
            <person name="Nelson S."/>
            <person name="Norbertczak H."/>
            <person name="Oliver K."/>
            <person name="O'neil S."/>
            <person name="Pentony M."/>
            <person name="Pohl T.M."/>
            <person name="Price C."/>
            <person name="Purnelle B."/>
            <person name="Quail M.A."/>
            <person name="Rabbinowitsch E."/>
            <person name="Reinhardt R."/>
            <person name="Rieger M."/>
            <person name="Rinta J."/>
            <person name="Robben J."/>
            <person name="Robertson L."/>
            <person name="Ruiz J.C."/>
            <person name="Rutter S."/>
            <person name="Saunders D."/>
            <person name="Schafer M."/>
            <person name="Schein J."/>
            <person name="Schwartz D.C."/>
            <person name="Seeger K."/>
            <person name="Seyler A."/>
            <person name="Sharp S."/>
            <person name="Shin H."/>
            <person name="Sivam D."/>
            <person name="Squares R."/>
            <person name="Squares S."/>
            <person name="Tosato V."/>
            <person name="Vogt C."/>
            <person name="Volckaert G."/>
            <person name="Wambutt R."/>
            <person name="Warren T."/>
            <person name="Wedler H."/>
            <person name="Woodward J."/>
            <person name="Zhou S."/>
            <person name="Zimmermann W."/>
            <person name="Smith D.F."/>
            <person name="Blackwell J.M."/>
            <person name="Stuart K.D."/>
            <person name="Barrell B."/>
            <person name="Myler P.J."/>
        </authorList>
    </citation>
    <scope>NUCLEOTIDE SEQUENCE [LARGE SCALE GENOMIC DNA]</scope>
    <source>
        <strain evidence="3">MHOM/IL/81/Friedlin</strain>
    </source>
</reference>
<dbReference type="VEuPathDB" id="TriTrypDB:LmjF.32.0980"/>
<gene>
    <name evidence="2" type="ORF">LMJF_32_0980</name>
</gene>
<evidence type="ECO:0000313" key="3">
    <source>
        <dbReference type="Proteomes" id="UP000000542"/>
    </source>
</evidence>
<dbReference type="AlphaFoldDB" id="Q4Q5I4"/>
<organism evidence="2 3">
    <name type="scientific">Leishmania major</name>
    <dbReference type="NCBI Taxonomy" id="5664"/>
    <lineage>
        <taxon>Eukaryota</taxon>
        <taxon>Discoba</taxon>
        <taxon>Euglenozoa</taxon>
        <taxon>Kinetoplastea</taxon>
        <taxon>Metakinetoplastina</taxon>
        <taxon>Trypanosomatida</taxon>
        <taxon>Trypanosomatidae</taxon>
        <taxon>Leishmaniinae</taxon>
        <taxon>Leishmania</taxon>
    </lineage>
</organism>
<accession>Q4Q5I4</accession>
<dbReference type="EMBL" id="FR796428">
    <property type="protein sequence ID" value="CAJ08618.1"/>
    <property type="molecule type" value="Genomic_DNA"/>
</dbReference>
<dbReference type="CDD" id="cd00590">
    <property type="entry name" value="RRM_SF"/>
    <property type="match status" value="1"/>
</dbReference>
<feature type="region of interest" description="Disordered" evidence="1">
    <location>
        <begin position="47"/>
        <end position="66"/>
    </location>
</feature>